<sequence>MSDDMMNTPADAGLALFDLDGTLVDTLDDVAMAMNRALRELGLPEAETALARECLGLGGLAFPRAALARAGREGEALLADLNARYLEHYAQSLAEHSRLYPGAAAALDALVAQGAALGLCTNKLSRFTLPLLDSLGLAGRFDVIVCGDTLDWKKPDPRPLLHAVQLVGRAPDVAALVGDTAIDRQAAQAAGMRFIHARHGYGEGLDGEAWSVGALGELPALWADFITGAARRRAIA</sequence>
<evidence type="ECO:0000313" key="6">
    <source>
        <dbReference type="Proteomes" id="UP000236416"/>
    </source>
</evidence>
<evidence type="ECO:0000256" key="3">
    <source>
        <dbReference type="ARBA" id="ARBA00006171"/>
    </source>
</evidence>
<dbReference type="SFLD" id="SFLDG01135">
    <property type="entry name" value="C1.5.6:_HAD__Beta-PGM__Phospha"/>
    <property type="match status" value="1"/>
</dbReference>
<dbReference type="EMBL" id="PPTF01000098">
    <property type="protein sequence ID" value="POA96827.1"/>
    <property type="molecule type" value="Genomic_DNA"/>
</dbReference>
<dbReference type="SUPFAM" id="SSF56784">
    <property type="entry name" value="HAD-like"/>
    <property type="match status" value="1"/>
</dbReference>
<dbReference type="GO" id="GO:0005829">
    <property type="term" value="C:cytosol"/>
    <property type="evidence" value="ECO:0007669"/>
    <property type="project" value="TreeGrafter"/>
</dbReference>
<dbReference type="InterPro" id="IPR050155">
    <property type="entry name" value="HAD-like_hydrolase_sf"/>
</dbReference>
<dbReference type="SFLD" id="SFLDG01129">
    <property type="entry name" value="C1.5:_HAD__Beta-PGM__Phosphata"/>
    <property type="match status" value="1"/>
</dbReference>
<accession>A0A2K4MIC2</accession>
<dbReference type="NCBIfam" id="TIGR01549">
    <property type="entry name" value="HAD-SF-IA-v1"/>
    <property type="match status" value="1"/>
</dbReference>
<dbReference type="EC" id="3.1.3.18" evidence="4"/>
<dbReference type="GO" id="GO:0008967">
    <property type="term" value="F:phosphoglycolate phosphatase activity"/>
    <property type="evidence" value="ECO:0007669"/>
    <property type="project" value="UniProtKB-EC"/>
</dbReference>
<organism evidence="5 6">
    <name type="scientific">Chromobacterium sinusclupearum</name>
    <dbReference type="NCBI Taxonomy" id="2077146"/>
    <lineage>
        <taxon>Bacteria</taxon>
        <taxon>Pseudomonadati</taxon>
        <taxon>Pseudomonadota</taxon>
        <taxon>Betaproteobacteria</taxon>
        <taxon>Neisseriales</taxon>
        <taxon>Chromobacteriaceae</taxon>
        <taxon>Chromobacterium</taxon>
    </lineage>
</organism>
<reference evidence="5 6" key="1">
    <citation type="submission" date="2018-01" db="EMBL/GenBank/DDBJ databases">
        <title>Genomic Sequence of Chromobacterium MWU13-2610 from wild cranberry bogs within the Cape Cod National Seashore.</title>
        <authorList>
            <person name="O'Hara-Hanley K."/>
            <person name="Soby S."/>
            <person name="Harrison A."/>
        </authorList>
    </citation>
    <scope>NUCLEOTIDE SEQUENCE [LARGE SCALE GENOMIC DNA]</scope>
    <source>
        <strain evidence="5 6">MWU13-2610</strain>
    </source>
</reference>
<dbReference type="InterPro" id="IPR036412">
    <property type="entry name" value="HAD-like_sf"/>
</dbReference>
<keyword evidence="6" id="KW-1185">Reference proteome</keyword>
<evidence type="ECO:0000256" key="2">
    <source>
        <dbReference type="ARBA" id="ARBA00004818"/>
    </source>
</evidence>
<dbReference type="Pfam" id="PF13419">
    <property type="entry name" value="HAD_2"/>
    <property type="match status" value="1"/>
</dbReference>
<comment type="caution">
    <text evidence="5">The sequence shown here is derived from an EMBL/GenBank/DDBJ whole genome shotgun (WGS) entry which is preliminary data.</text>
</comment>
<dbReference type="PANTHER" id="PTHR43434">
    <property type="entry name" value="PHOSPHOGLYCOLATE PHOSPHATASE"/>
    <property type="match status" value="1"/>
</dbReference>
<proteinExistence type="inferred from homology"/>
<comment type="pathway">
    <text evidence="2">Organic acid metabolism; glycolate biosynthesis; glycolate from 2-phosphoglycolate: step 1/1.</text>
</comment>
<evidence type="ECO:0000313" key="5">
    <source>
        <dbReference type="EMBL" id="POA96827.1"/>
    </source>
</evidence>
<evidence type="ECO:0000256" key="1">
    <source>
        <dbReference type="ARBA" id="ARBA00000830"/>
    </source>
</evidence>
<dbReference type="NCBIfam" id="TIGR01509">
    <property type="entry name" value="HAD-SF-IA-v3"/>
    <property type="match status" value="1"/>
</dbReference>
<dbReference type="Gene3D" id="3.40.50.1000">
    <property type="entry name" value="HAD superfamily/HAD-like"/>
    <property type="match status" value="1"/>
</dbReference>
<evidence type="ECO:0000256" key="4">
    <source>
        <dbReference type="ARBA" id="ARBA00013078"/>
    </source>
</evidence>
<protein>
    <recommendedName>
        <fullName evidence="4">phosphoglycolate phosphatase</fullName>
        <ecNumber evidence="4">3.1.3.18</ecNumber>
    </recommendedName>
</protein>
<comment type="similarity">
    <text evidence="3">Belongs to the HAD-like hydrolase superfamily. CbbY/CbbZ/Gph/YieH family.</text>
</comment>
<dbReference type="InterPro" id="IPR023214">
    <property type="entry name" value="HAD_sf"/>
</dbReference>
<dbReference type="PANTHER" id="PTHR43434:SF1">
    <property type="entry name" value="PHOSPHOGLYCOLATE PHOSPHATASE"/>
    <property type="match status" value="1"/>
</dbReference>
<dbReference type="AlphaFoldDB" id="A0A2K4MIC2"/>
<dbReference type="InterPro" id="IPR041492">
    <property type="entry name" value="HAD_2"/>
</dbReference>
<dbReference type="InterPro" id="IPR023198">
    <property type="entry name" value="PGP-like_dom2"/>
</dbReference>
<dbReference type="GO" id="GO:0006281">
    <property type="term" value="P:DNA repair"/>
    <property type="evidence" value="ECO:0007669"/>
    <property type="project" value="TreeGrafter"/>
</dbReference>
<dbReference type="Gene3D" id="1.10.150.240">
    <property type="entry name" value="Putative phosphatase, domain 2"/>
    <property type="match status" value="1"/>
</dbReference>
<dbReference type="RefSeq" id="WP_103321818.1">
    <property type="nucleotide sequence ID" value="NZ_PPTF01000098.1"/>
</dbReference>
<dbReference type="Proteomes" id="UP000236416">
    <property type="component" value="Unassembled WGS sequence"/>
</dbReference>
<name>A0A2K4MIC2_9NEIS</name>
<comment type="catalytic activity">
    <reaction evidence="1">
        <text>2-phosphoglycolate + H2O = glycolate + phosphate</text>
        <dbReference type="Rhea" id="RHEA:14369"/>
        <dbReference type="ChEBI" id="CHEBI:15377"/>
        <dbReference type="ChEBI" id="CHEBI:29805"/>
        <dbReference type="ChEBI" id="CHEBI:43474"/>
        <dbReference type="ChEBI" id="CHEBI:58033"/>
        <dbReference type="EC" id="3.1.3.18"/>
    </reaction>
</comment>
<dbReference type="InterPro" id="IPR006439">
    <property type="entry name" value="HAD-SF_hydro_IA"/>
</dbReference>
<gene>
    <name evidence="5" type="primary">gph</name>
    <name evidence="5" type="ORF">C2134_19985</name>
</gene>
<dbReference type="SFLD" id="SFLDS00003">
    <property type="entry name" value="Haloacid_Dehalogenase"/>
    <property type="match status" value="1"/>
</dbReference>